<protein>
    <submittedName>
        <fullName evidence="2">Uncharacterized protein</fullName>
    </submittedName>
</protein>
<dbReference type="RefSeq" id="WP_153274246.1">
    <property type="nucleotide sequence ID" value="NZ_BGKW01000031.1"/>
</dbReference>
<organism evidence="2">
    <name type="scientific">Proteus mirabilis</name>
    <dbReference type="NCBI Taxonomy" id="584"/>
    <lineage>
        <taxon>Bacteria</taxon>
        <taxon>Pseudomonadati</taxon>
        <taxon>Pseudomonadota</taxon>
        <taxon>Gammaproteobacteria</taxon>
        <taxon>Enterobacterales</taxon>
        <taxon>Morganellaceae</taxon>
        <taxon>Proteus</taxon>
    </lineage>
</organism>
<evidence type="ECO:0000313" key="2">
    <source>
        <dbReference type="EMBL" id="QLJ20275.1"/>
    </source>
</evidence>
<proteinExistence type="predicted"/>
<evidence type="ECO:0000313" key="1">
    <source>
        <dbReference type="EMBL" id="EKW9777773.1"/>
    </source>
</evidence>
<reference evidence="1" key="2">
    <citation type="submission" date="2023-06" db="EMBL/GenBank/DDBJ databases">
        <authorList>
            <consortium name="Clinical and Environmental Microbiology Branch: Whole genome sequencing antimicrobial resistance pathogens in the healthcare setting"/>
        </authorList>
    </citation>
    <scope>NUCLEOTIDE SEQUENCE</scope>
    <source>
        <strain evidence="1">Microbial</strain>
    </source>
</reference>
<name>A0A7D6A3Y9_PROMI</name>
<sequence>MNTPEKLQDFIYYLTKDAARNSFEEWREDIGISYEQYAEIKEWFKQFDIKPYV</sequence>
<dbReference type="AlphaFoldDB" id="A0A7D6A3Y9"/>
<reference evidence="2" key="1">
    <citation type="submission" date="2020-07" db="EMBL/GenBank/DDBJ databases">
        <title>Hypervirulent multi-drug resistant Proteus mirabilis strain with mosaic plasmid.</title>
        <authorList>
            <person name="Shelenkov A."/>
            <person name="Mikhaylova Y.V."/>
            <person name="Yanushevich Y.G."/>
            <person name="Petrova L."/>
            <person name="Fomina V."/>
            <person name="Zamyatin M."/>
            <person name="Shagin D."/>
        </authorList>
    </citation>
    <scope>NUCLEOTIDE SEQUENCE</scope>
    <source>
        <strain evidence="2">CriePir89</strain>
    </source>
</reference>
<gene>
    <name evidence="2" type="ORF">HZ283_05420</name>
    <name evidence="1" type="ORF">PW210_003647</name>
</gene>
<dbReference type="EMBL" id="ABKSPD020000017">
    <property type="protein sequence ID" value="EKW9777773.1"/>
    <property type="molecule type" value="Genomic_DNA"/>
</dbReference>
<dbReference type="Proteomes" id="UP001171165">
    <property type="component" value="Unassembled WGS sequence"/>
</dbReference>
<dbReference type="EMBL" id="CP059056">
    <property type="protein sequence ID" value="QLJ20275.1"/>
    <property type="molecule type" value="Genomic_DNA"/>
</dbReference>
<accession>A0A7D6A3Y9</accession>